<dbReference type="SMART" id="SM00220">
    <property type="entry name" value="S_TKc"/>
    <property type="match status" value="1"/>
</dbReference>
<feature type="region of interest" description="Disordered" evidence="1">
    <location>
        <begin position="548"/>
        <end position="578"/>
    </location>
</feature>
<dbReference type="InterPro" id="IPR000719">
    <property type="entry name" value="Prot_kinase_dom"/>
</dbReference>
<evidence type="ECO:0000313" key="4">
    <source>
        <dbReference type="Proteomes" id="UP000295517"/>
    </source>
</evidence>
<feature type="region of interest" description="Disordered" evidence="1">
    <location>
        <begin position="508"/>
        <end position="530"/>
    </location>
</feature>
<dbReference type="InterPro" id="IPR008271">
    <property type="entry name" value="Ser/Thr_kinase_AS"/>
</dbReference>
<evidence type="ECO:0000259" key="2">
    <source>
        <dbReference type="PROSITE" id="PS50011"/>
    </source>
</evidence>
<name>A0AAX1EHD4_9GAMM</name>
<feature type="compositionally biased region" description="Polar residues" evidence="1">
    <location>
        <begin position="517"/>
        <end position="526"/>
    </location>
</feature>
<accession>A0AAX1EHD4</accession>
<dbReference type="RefSeq" id="WP_135060694.1">
    <property type="nucleotide sequence ID" value="NZ_CP038254.1"/>
</dbReference>
<dbReference type="AlphaFoldDB" id="A0AAX1EHD4"/>
<dbReference type="Proteomes" id="UP000295517">
    <property type="component" value="Chromosome"/>
</dbReference>
<dbReference type="InterPro" id="IPR011009">
    <property type="entry name" value="Kinase-like_dom_sf"/>
</dbReference>
<reference evidence="3 4" key="1">
    <citation type="submission" date="2019-03" db="EMBL/GenBank/DDBJ databases">
        <title>Diverse conjugative elements silence natural transformation in Legionella species.</title>
        <authorList>
            <person name="Durieux I."/>
            <person name="Ginevra C."/>
            <person name="Attaiech L."/>
            <person name="Picq K."/>
            <person name="Juan P.A."/>
            <person name="Jarraud S."/>
            <person name="Charpentier X."/>
        </authorList>
    </citation>
    <scope>NUCLEOTIDE SEQUENCE [LARGE SCALE GENOMIC DNA]</scope>
    <source>
        <strain evidence="3 4">HL-0427-4011</strain>
    </source>
</reference>
<proteinExistence type="predicted"/>
<dbReference type="GO" id="GO:0005524">
    <property type="term" value="F:ATP binding"/>
    <property type="evidence" value="ECO:0007669"/>
    <property type="project" value="InterPro"/>
</dbReference>
<sequence>MPYRHNKSQHQRFTTISTDEGTYELWNSLTSSEEKWVIEQLRLEKGSLPLSKKDEQQQRLLFGAGQFGKVRLANKNGKLFAVKKMLVNSQEEMDSLLREYYFGKLLENANIPHASYGTDGAILPNARGHSTFYLFIDKVASLGDGDKLKSLLKYIESEEQRTQLLSYVAHSLLKSAKSMHAQHIYHRDIKASNILLNSTGQVYLSDFGSAICTNQELISNLFNEGIPQYEVSNKTDLRYMSPEFHIAIASNISLPVARVSSSAYYDNWRLGLTLLQLCGAIKEGEGILASPNHPTHHKDGSVSPGWLTELKEKAHGEELAQLINARYEKEIEKIKRESLHKIPTKLQGIIFGLLDLDATKRLTSSEAYKQLQDNIPSDTKLVEEGFKNIVHSQIAVIVKNGIKKALKTEAESFPKDRKWLNNALEQLKVLLKAPHTTAKDIEAFVNLWISNKNNLPNYSLEHYEAALDRIKKIHALQNDEVFNEPDITFTASREKKASLYSAIPPNAQVALHPEQPNEPNTDSSTPKLKKKSPYGVILNAAQTELTHESVHSSMPEIQNEENHYTPLKPQEEGKSDEFLPEDPEFARLTNAFKKAAEEFSAYVKAKASKNSEAVKESERILHSVKKGISHIKDCVSSDPVEITNQPATKITPTQSMPKETVDESALNTVYNRTIQILKQLTLGRLMRLSQQEAVSVERMLEKDKQFFERIAERTTLVKPELLKQISEKLLLLKKLTEDQQVYVSTQPIDTTQLLTHETEAKVYRAHNKKTNSEYIFSESAHMRAYQLPSSDKNIFPKFVAHETLNKTRRPEEIYIYTSKEMEGKTLSTSLADLKKHGSKLKIYINDQLVPSKAHSNKKWFRFFEKEHSKKISNHQLNFTFEEISPITISLKK</sequence>
<feature type="domain" description="Protein kinase" evidence="2">
    <location>
        <begin position="56"/>
        <end position="375"/>
    </location>
</feature>
<dbReference type="PROSITE" id="PS00108">
    <property type="entry name" value="PROTEIN_KINASE_ST"/>
    <property type="match status" value="1"/>
</dbReference>
<dbReference type="GO" id="GO:0004674">
    <property type="term" value="F:protein serine/threonine kinase activity"/>
    <property type="evidence" value="ECO:0007669"/>
    <property type="project" value="TreeGrafter"/>
</dbReference>
<evidence type="ECO:0000256" key="1">
    <source>
        <dbReference type="SAM" id="MobiDB-lite"/>
    </source>
</evidence>
<evidence type="ECO:0000313" key="3">
    <source>
        <dbReference type="EMBL" id="QBR84467.1"/>
    </source>
</evidence>
<dbReference type="PROSITE" id="PS50011">
    <property type="entry name" value="PROTEIN_KINASE_DOM"/>
    <property type="match status" value="1"/>
</dbReference>
<gene>
    <name evidence="3" type="ORF">E3983_08900</name>
</gene>
<dbReference type="EMBL" id="CP038254">
    <property type="protein sequence ID" value="QBR84467.1"/>
    <property type="molecule type" value="Genomic_DNA"/>
</dbReference>
<dbReference type="Gene3D" id="3.30.200.20">
    <property type="entry name" value="Phosphorylase Kinase, domain 1"/>
    <property type="match status" value="1"/>
</dbReference>
<dbReference type="SUPFAM" id="SSF56112">
    <property type="entry name" value="Protein kinase-like (PK-like)"/>
    <property type="match status" value="1"/>
</dbReference>
<dbReference type="PANTHER" id="PTHR44167">
    <property type="entry name" value="OVARIAN-SPECIFIC SERINE/THREONINE-PROTEIN KINASE LOK-RELATED"/>
    <property type="match status" value="1"/>
</dbReference>
<organism evidence="3 4">
    <name type="scientific">Legionella israelensis</name>
    <dbReference type="NCBI Taxonomy" id="454"/>
    <lineage>
        <taxon>Bacteria</taxon>
        <taxon>Pseudomonadati</taxon>
        <taxon>Pseudomonadota</taxon>
        <taxon>Gammaproteobacteria</taxon>
        <taxon>Legionellales</taxon>
        <taxon>Legionellaceae</taxon>
        <taxon>Legionella</taxon>
    </lineage>
</organism>
<dbReference type="Pfam" id="PF00069">
    <property type="entry name" value="Pkinase"/>
    <property type="match status" value="1"/>
</dbReference>
<dbReference type="Gene3D" id="1.10.510.10">
    <property type="entry name" value="Transferase(Phosphotransferase) domain 1"/>
    <property type="match status" value="1"/>
</dbReference>
<dbReference type="PANTHER" id="PTHR44167:SF24">
    <property type="entry name" value="SERINE_THREONINE-PROTEIN KINASE CHK2"/>
    <property type="match status" value="1"/>
</dbReference>
<protein>
    <recommendedName>
        <fullName evidence="2">Protein kinase domain-containing protein</fullName>
    </recommendedName>
</protein>